<organism evidence="1 2">
    <name type="scientific">Agrilus planipennis</name>
    <name type="common">Emerald ash borer</name>
    <name type="synonym">Agrilus marcopoli</name>
    <dbReference type="NCBI Taxonomy" id="224129"/>
    <lineage>
        <taxon>Eukaryota</taxon>
        <taxon>Metazoa</taxon>
        <taxon>Ecdysozoa</taxon>
        <taxon>Arthropoda</taxon>
        <taxon>Hexapoda</taxon>
        <taxon>Insecta</taxon>
        <taxon>Pterygota</taxon>
        <taxon>Neoptera</taxon>
        <taxon>Endopterygota</taxon>
        <taxon>Coleoptera</taxon>
        <taxon>Polyphaga</taxon>
        <taxon>Elateriformia</taxon>
        <taxon>Buprestoidea</taxon>
        <taxon>Buprestidae</taxon>
        <taxon>Agrilinae</taxon>
        <taxon>Agrilus</taxon>
    </lineage>
</organism>
<sequence>MSKKYVLIFWHGTQESSIIKEEDICVEKGSYDVNDIVDVLWKDNKTHEGRILCLSDPSKKGSKSGISTTLKYWEIYEIGKVEFIKGSNIWISLADLEFITDLTRNDPDEMARKLLKHFIEEEVYQNRVL</sequence>
<proteinExistence type="predicted"/>
<gene>
    <name evidence="2" type="primary">LOC112905798</name>
</gene>
<protein>
    <submittedName>
        <fullName evidence="2">Uncharacterized protein LOC112905798</fullName>
    </submittedName>
</protein>
<reference evidence="2" key="1">
    <citation type="submission" date="2025-08" db="UniProtKB">
        <authorList>
            <consortium name="RefSeq"/>
        </authorList>
    </citation>
    <scope>IDENTIFICATION</scope>
    <source>
        <tissue evidence="2">Entire body</tissue>
    </source>
</reference>
<evidence type="ECO:0000313" key="1">
    <source>
        <dbReference type="Proteomes" id="UP000192223"/>
    </source>
</evidence>
<dbReference type="GeneID" id="112905798"/>
<evidence type="ECO:0000313" key="2">
    <source>
        <dbReference type="RefSeq" id="XP_025834723.1"/>
    </source>
</evidence>
<dbReference type="Proteomes" id="UP000192223">
    <property type="component" value="Unplaced"/>
</dbReference>
<dbReference type="RefSeq" id="XP_025834723.1">
    <property type="nucleotide sequence ID" value="XM_025978938.1"/>
</dbReference>
<keyword evidence="1" id="KW-1185">Reference proteome</keyword>
<accession>A0A7F5RFF3</accession>
<dbReference type="InParanoid" id="A0A7F5RFF3"/>
<dbReference type="AlphaFoldDB" id="A0A7F5RFF3"/>
<dbReference type="KEGG" id="apln:112905798"/>
<name>A0A7F5RFF3_AGRPL</name>